<comment type="caution">
    <text evidence="1">The sequence shown here is derived from an EMBL/GenBank/DDBJ whole genome shotgun (WGS) entry which is preliminary data.</text>
</comment>
<evidence type="ECO:0000313" key="2">
    <source>
        <dbReference type="Proteomes" id="UP000054821"/>
    </source>
</evidence>
<organism evidence="1 2">
    <name type="scientific">Trichoderma gamsii</name>
    <dbReference type="NCBI Taxonomy" id="398673"/>
    <lineage>
        <taxon>Eukaryota</taxon>
        <taxon>Fungi</taxon>
        <taxon>Dikarya</taxon>
        <taxon>Ascomycota</taxon>
        <taxon>Pezizomycotina</taxon>
        <taxon>Sordariomycetes</taxon>
        <taxon>Hypocreomycetidae</taxon>
        <taxon>Hypocreales</taxon>
        <taxon>Hypocreaceae</taxon>
        <taxon>Trichoderma</taxon>
    </lineage>
</organism>
<name>A0A2P4ZAX2_9HYPO</name>
<dbReference type="Proteomes" id="UP000054821">
    <property type="component" value="Unassembled WGS sequence"/>
</dbReference>
<accession>A0A2P4ZAX2</accession>
<keyword evidence="2" id="KW-1185">Reference proteome</keyword>
<dbReference type="EMBL" id="JPDN02000050">
    <property type="protein sequence ID" value="PON21449.1"/>
    <property type="molecule type" value="Genomic_DNA"/>
</dbReference>
<gene>
    <name evidence="1" type="ORF">TGAM01_v209750</name>
</gene>
<protein>
    <submittedName>
        <fullName evidence="1">Uncharacterized protein</fullName>
    </submittedName>
</protein>
<dbReference type="AlphaFoldDB" id="A0A2P4ZAX2"/>
<sequence length="37" mass="3920">MNSTKCLCPLHPKWRIHDVDSSGASPTGLSIGSRVAP</sequence>
<proteinExistence type="predicted"/>
<reference evidence="1 2" key="1">
    <citation type="journal article" date="2016" name="Genome Announc.">
        <title>Draft Whole-Genome Sequence of Trichoderma gamsii T6085, a Promising Biocontrol Agent of Fusarium Head Blight on Wheat.</title>
        <authorList>
            <person name="Baroncelli R."/>
            <person name="Zapparata A."/>
            <person name="Piaggeschi G."/>
            <person name="Sarrocco S."/>
            <person name="Vannacci G."/>
        </authorList>
    </citation>
    <scope>NUCLEOTIDE SEQUENCE [LARGE SCALE GENOMIC DNA]</scope>
    <source>
        <strain evidence="1 2">T6085</strain>
    </source>
</reference>
<dbReference type="RefSeq" id="XP_024404638.1">
    <property type="nucleotide sequence ID" value="XM_024550628.1"/>
</dbReference>
<evidence type="ECO:0000313" key="1">
    <source>
        <dbReference type="EMBL" id="PON21449.1"/>
    </source>
</evidence>
<dbReference type="GeneID" id="36347866"/>